<dbReference type="GO" id="GO:0004370">
    <property type="term" value="F:glycerol kinase activity"/>
    <property type="evidence" value="ECO:0007669"/>
    <property type="project" value="UniProtKB-EC"/>
</dbReference>
<dbReference type="InterPro" id="IPR018484">
    <property type="entry name" value="FGGY_N"/>
</dbReference>
<keyword evidence="7" id="KW-0547">Nucleotide-binding</keyword>
<evidence type="ECO:0000256" key="1">
    <source>
        <dbReference type="ARBA" id="ARBA00004496"/>
    </source>
</evidence>
<dbReference type="FunFam" id="3.30.420.40:FF:000007">
    <property type="entry name" value="Glycerol kinase"/>
    <property type="match status" value="1"/>
</dbReference>
<evidence type="ECO:0000256" key="10">
    <source>
        <dbReference type="ARBA" id="ARBA00022840"/>
    </source>
</evidence>
<dbReference type="STRING" id="1797197.A2Y75_01690"/>
<dbReference type="PROSITE" id="PS00445">
    <property type="entry name" value="FGGY_KINASES_2"/>
    <property type="match status" value="1"/>
</dbReference>
<evidence type="ECO:0000256" key="16">
    <source>
        <dbReference type="RuleBase" id="RU003733"/>
    </source>
</evidence>
<dbReference type="AlphaFoldDB" id="A0A1F2WQV6"/>
<keyword evidence="5" id="KW-0963">Cytoplasm</keyword>
<dbReference type="InterPro" id="IPR043129">
    <property type="entry name" value="ATPase_NBD"/>
</dbReference>
<comment type="subcellular location">
    <subcellularLocation>
        <location evidence="1">Cytoplasm</location>
    </subcellularLocation>
</comment>
<accession>A0A1F2WQV6</accession>
<dbReference type="Pfam" id="PF02782">
    <property type="entry name" value="FGGY_C"/>
    <property type="match status" value="1"/>
</dbReference>
<evidence type="ECO:0000256" key="4">
    <source>
        <dbReference type="ARBA" id="ARBA00012099"/>
    </source>
</evidence>
<dbReference type="FunFam" id="3.30.420.40:FF:000102">
    <property type="entry name" value="Putative glycerol kinase 5"/>
    <property type="match status" value="1"/>
</dbReference>
<evidence type="ECO:0000256" key="13">
    <source>
        <dbReference type="ARBA" id="ARBA00045165"/>
    </source>
</evidence>
<dbReference type="InterPro" id="IPR018485">
    <property type="entry name" value="FGGY_C"/>
</dbReference>
<dbReference type="SUPFAM" id="SSF53067">
    <property type="entry name" value="Actin-like ATPase domain"/>
    <property type="match status" value="2"/>
</dbReference>
<dbReference type="Proteomes" id="UP000177876">
    <property type="component" value="Unassembled WGS sequence"/>
</dbReference>
<comment type="caution">
    <text evidence="19">The sequence shown here is derived from an EMBL/GenBank/DDBJ whole genome shotgun (WGS) entry which is preliminary data.</text>
</comment>
<proteinExistence type="inferred from homology"/>
<keyword evidence="8 16" id="KW-0418">Kinase</keyword>
<evidence type="ECO:0000256" key="3">
    <source>
        <dbReference type="ARBA" id="ARBA00009156"/>
    </source>
</evidence>
<dbReference type="EMBL" id="MELK01000017">
    <property type="protein sequence ID" value="OFW59215.1"/>
    <property type="molecule type" value="Genomic_DNA"/>
</dbReference>
<evidence type="ECO:0000256" key="12">
    <source>
        <dbReference type="ARBA" id="ARBA00043149"/>
    </source>
</evidence>
<dbReference type="Gene3D" id="3.30.420.40">
    <property type="match status" value="2"/>
</dbReference>
<evidence type="ECO:0000256" key="15">
    <source>
        <dbReference type="ARBA" id="ARBA00052101"/>
    </source>
</evidence>
<feature type="domain" description="Carbohydrate kinase FGGY C-terminal" evidence="18">
    <location>
        <begin position="286"/>
        <end position="474"/>
    </location>
</feature>
<dbReference type="GO" id="GO:0005524">
    <property type="term" value="F:ATP binding"/>
    <property type="evidence" value="ECO:0007669"/>
    <property type="project" value="UniProtKB-KW"/>
</dbReference>
<dbReference type="GO" id="GO:0006071">
    <property type="term" value="P:glycerol metabolic process"/>
    <property type="evidence" value="ECO:0007669"/>
    <property type="project" value="UniProtKB-KW"/>
</dbReference>
<evidence type="ECO:0000313" key="19">
    <source>
        <dbReference type="EMBL" id="OFW59215.1"/>
    </source>
</evidence>
<comment type="pathway">
    <text evidence="2">Polyol metabolism; glycerol degradation via glycerol kinase pathway; sn-glycerol 3-phosphate from glycerol: step 1/1.</text>
</comment>
<feature type="domain" description="Carbohydrate kinase FGGY N-terminal" evidence="17">
    <location>
        <begin position="5"/>
        <end position="119"/>
    </location>
</feature>
<evidence type="ECO:0000256" key="11">
    <source>
        <dbReference type="ARBA" id="ARBA00033026"/>
    </source>
</evidence>
<organism evidence="19 20">
    <name type="scientific">Candidatus Solincola sediminis</name>
    <dbReference type="NCBI Taxonomy" id="1797199"/>
    <lineage>
        <taxon>Bacteria</taxon>
        <taxon>Bacillati</taxon>
        <taxon>Actinomycetota</taxon>
        <taxon>Candidatus Geothermincolia</taxon>
        <taxon>Candidatus Geothermincolales</taxon>
        <taxon>Candidatus Geothermincolaceae</taxon>
        <taxon>Candidatus Solincola</taxon>
    </lineage>
</organism>
<comment type="function">
    <text evidence="13">Skin-specific kinase that plays a key role in glycerol metabolism, catalyzing its phosphorylation to produce sn-glycerol 3-phosphate. Involved in skin-specific regulation of sterol regulatory element-binding protein (SREBP) processing and lipid biosynthesis.</text>
</comment>
<evidence type="ECO:0000259" key="17">
    <source>
        <dbReference type="Pfam" id="PF00370"/>
    </source>
</evidence>
<comment type="similarity">
    <text evidence="3 16">Belongs to the FGGY kinase family.</text>
</comment>
<keyword evidence="9" id="KW-0319">Glycerol metabolism</keyword>
<dbReference type="GO" id="GO:0046167">
    <property type="term" value="P:glycerol-3-phosphate biosynthetic process"/>
    <property type="evidence" value="ECO:0007669"/>
    <property type="project" value="TreeGrafter"/>
</dbReference>
<reference evidence="19 20" key="1">
    <citation type="journal article" date="2016" name="Nat. Commun.">
        <title>Thousands of microbial genomes shed light on interconnected biogeochemical processes in an aquifer system.</title>
        <authorList>
            <person name="Anantharaman K."/>
            <person name="Brown C.T."/>
            <person name="Hug L.A."/>
            <person name="Sharon I."/>
            <person name="Castelle C.J."/>
            <person name="Probst A.J."/>
            <person name="Thomas B.C."/>
            <person name="Singh A."/>
            <person name="Wilkins M.J."/>
            <person name="Karaoz U."/>
            <person name="Brodie E.L."/>
            <person name="Williams K.H."/>
            <person name="Hubbard S.S."/>
            <person name="Banfield J.F."/>
        </authorList>
    </citation>
    <scope>NUCLEOTIDE SEQUENCE [LARGE SCALE GENOMIC DNA]</scope>
</reference>
<evidence type="ECO:0000259" key="18">
    <source>
        <dbReference type="Pfam" id="PF02782"/>
    </source>
</evidence>
<evidence type="ECO:0000256" key="6">
    <source>
        <dbReference type="ARBA" id="ARBA00022679"/>
    </source>
</evidence>
<evidence type="ECO:0000256" key="7">
    <source>
        <dbReference type="ARBA" id="ARBA00022741"/>
    </source>
</evidence>
<keyword evidence="6 16" id="KW-0808">Transferase</keyword>
<protein>
    <recommendedName>
        <fullName evidence="14">Glycerol kinase 5</fullName>
        <ecNumber evidence="4">2.7.1.30</ecNumber>
    </recommendedName>
    <alternativeName>
        <fullName evidence="12">ATP:glycerol 3-phosphotransferase</fullName>
    </alternativeName>
    <alternativeName>
        <fullName evidence="11">ATP:glycerol 3-phosphotransferase 5</fullName>
    </alternativeName>
</protein>
<dbReference type="Pfam" id="PF00370">
    <property type="entry name" value="FGGY_N"/>
    <property type="match status" value="2"/>
</dbReference>
<dbReference type="GO" id="GO:0006641">
    <property type="term" value="P:triglyceride metabolic process"/>
    <property type="evidence" value="ECO:0007669"/>
    <property type="project" value="TreeGrafter"/>
</dbReference>
<dbReference type="InterPro" id="IPR037444">
    <property type="entry name" value="GK5"/>
</dbReference>
<evidence type="ECO:0000256" key="2">
    <source>
        <dbReference type="ARBA" id="ARBA00005190"/>
    </source>
</evidence>
<dbReference type="EC" id="2.7.1.30" evidence="4"/>
<evidence type="ECO:0000256" key="8">
    <source>
        <dbReference type="ARBA" id="ARBA00022777"/>
    </source>
</evidence>
<dbReference type="GO" id="GO:0005737">
    <property type="term" value="C:cytoplasm"/>
    <property type="evidence" value="ECO:0007669"/>
    <property type="project" value="UniProtKB-SubCell"/>
</dbReference>
<dbReference type="PANTHER" id="PTHR10196:SF68">
    <property type="entry name" value="GLYCEROL KINASE 5-RELATED"/>
    <property type="match status" value="1"/>
</dbReference>
<dbReference type="InterPro" id="IPR018483">
    <property type="entry name" value="Carb_kinase_FGGY_CS"/>
</dbReference>
<comment type="catalytic activity">
    <reaction evidence="15">
        <text>glycerol + ATP = sn-glycerol 3-phosphate + ADP + H(+)</text>
        <dbReference type="Rhea" id="RHEA:21644"/>
        <dbReference type="ChEBI" id="CHEBI:15378"/>
        <dbReference type="ChEBI" id="CHEBI:17754"/>
        <dbReference type="ChEBI" id="CHEBI:30616"/>
        <dbReference type="ChEBI" id="CHEBI:57597"/>
        <dbReference type="ChEBI" id="CHEBI:456216"/>
        <dbReference type="EC" id="2.7.1.30"/>
    </reaction>
</comment>
<evidence type="ECO:0000313" key="20">
    <source>
        <dbReference type="Proteomes" id="UP000177876"/>
    </source>
</evidence>
<dbReference type="PANTHER" id="PTHR10196">
    <property type="entry name" value="SUGAR KINASE"/>
    <property type="match status" value="1"/>
</dbReference>
<evidence type="ECO:0000256" key="14">
    <source>
        <dbReference type="ARBA" id="ARBA00047192"/>
    </source>
</evidence>
<evidence type="ECO:0000256" key="5">
    <source>
        <dbReference type="ARBA" id="ARBA00022490"/>
    </source>
</evidence>
<name>A0A1F2WQV6_9ACTN</name>
<dbReference type="PIRSF" id="PIRSF000538">
    <property type="entry name" value="GlpK"/>
    <property type="match status" value="1"/>
</dbReference>
<dbReference type="CDD" id="cd07793">
    <property type="entry name" value="ASKHA_NBD_FGGY_GK5-like"/>
    <property type="match status" value="1"/>
</dbReference>
<keyword evidence="10" id="KW-0067">ATP-binding</keyword>
<gene>
    <name evidence="19" type="ORF">A2Y75_01690</name>
</gene>
<feature type="domain" description="Carbohydrate kinase FGGY N-terminal" evidence="17">
    <location>
        <begin position="132"/>
        <end position="276"/>
    </location>
</feature>
<dbReference type="InterPro" id="IPR000577">
    <property type="entry name" value="Carb_kinase_FGGY"/>
</dbReference>
<sequence length="521" mass="57110">MKDKYILVNDVGTTGTRAVIFDHETNVIAESYEEIPQVFPKPGWTEQNPVEIFESCVRVIKLALQQAKLEAADIEAMGIATQRATSLLWDAKTGEPLYNAITWQDTRMSDACEKINKSMFFKLLHIAGGGYQRAAKLSRGLRQNLVGKLLITAAHFTVTPAQSSAHARWILDNVEGAKARAQKGDILFGTIDSWLVWNYTRGAVHATDFSNVSATGMYDPFGMRWSPLLLKPFGLPGGLKLPEIRETSGDFGTTEVFGAPIPIKSVVADQQAALFGEACFESGSVKCTNGTGTFIDMNTGDAPMASIHKMTPMIAWKIRGKTTYMIEGLISSAGSSIQWLRDNLGIISDASESDALAQSCADCGGVYVVPAFGGLTAPYWDPYARGTVIGLTRATSKEQIIRATLESIAYQCKDVIEAMEKDTGIEVSSIKADGGASQNDFLMQFSADILNIEVERPRMLEATALGAAYFAGIASDYWQYPDDIVKIRRIDRKFVPEMDESIRTTLYAGWKRAVERACHWA</sequence>
<evidence type="ECO:0000256" key="9">
    <source>
        <dbReference type="ARBA" id="ARBA00022798"/>
    </source>
</evidence>